<evidence type="ECO:0000313" key="2">
    <source>
        <dbReference type="EMBL" id="SIT56540.1"/>
    </source>
</evidence>
<protein>
    <submittedName>
        <fullName evidence="2">Uncharacterized protein</fullName>
    </submittedName>
</protein>
<feature type="region of interest" description="Disordered" evidence="1">
    <location>
        <begin position="36"/>
        <end position="55"/>
    </location>
</feature>
<dbReference type="STRING" id="1631249.BQ8794_290150"/>
<organism evidence="2 3">
    <name type="scientific">Mesorhizobium prunaredense</name>
    <dbReference type="NCBI Taxonomy" id="1631249"/>
    <lineage>
        <taxon>Bacteria</taxon>
        <taxon>Pseudomonadati</taxon>
        <taxon>Pseudomonadota</taxon>
        <taxon>Alphaproteobacteria</taxon>
        <taxon>Hyphomicrobiales</taxon>
        <taxon>Phyllobacteriaceae</taxon>
        <taxon>Mesorhizobium</taxon>
    </lineage>
</organism>
<name>A0A1R3VDR3_9HYPH</name>
<dbReference type="EMBL" id="FTPD01000022">
    <property type="protein sequence ID" value="SIT56540.1"/>
    <property type="molecule type" value="Genomic_DNA"/>
</dbReference>
<evidence type="ECO:0000313" key="3">
    <source>
        <dbReference type="Proteomes" id="UP000188388"/>
    </source>
</evidence>
<proteinExistence type="predicted"/>
<accession>A0A1R3VDR3</accession>
<sequence length="55" mass="5740">MRRWTPTLTLPTRGRERCRAPKISPLALKGGQFAEVSANGSLPPPVGGVRGGGPS</sequence>
<dbReference type="AlphaFoldDB" id="A0A1R3VDR3"/>
<keyword evidence="3" id="KW-1185">Reference proteome</keyword>
<reference evidence="3" key="1">
    <citation type="submission" date="2017-01" db="EMBL/GenBank/DDBJ databases">
        <authorList>
            <person name="Brunel B."/>
        </authorList>
    </citation>
    <scope>NUCLEOTIDE SEQUENCE [LARGE SCALE GENOMIC DNA]</scope>
</reference>
<evidence type="ECO:0000256" key="1">
    <source>
        <dbReference type="SAM" id="MobiDB-lite"/>
    </source>
</evidence>
<dbReference type="Proteomes" id="UP000188388">
    <property type="component" value="Unassembled WGS sequence"/>
</dbReference>
<gene>
    <name evidence="2" type="ORF">BQ8794_290150</name>
</gene>